<comment type="caution">
    <text evidence="1">The sequence shown here is derived from an EMBL/GenBank/DDBJ whole genome shotgun (WGS) entry which is preliminary data.</text>
</comment>
<organism evidence="1 2">
    <name type="scientific">Liparis tanakae</name>
    <name type="common">Tanaka's snailfish</name>
    <dbReference type="NCBI Taxonomy" id="230148"/>
    <lineage>
        <taxon>Eukaryota</taxon>
        <taxon>Metazoa</taxon>
        <taxon>Chordata</taxon>
        <taxon>Craniata</taxon>
        <taxon>Vertebrata</taxon>
        <taxon>Euteleostomi</taxon>
        <taxon>Actinopterygii</taxon>
        <taxon>Neopterygii</taxon>
        <taxon>Teleostei</taxon>
        <taxon>Neoteleostei</taxon>
        <taxon>Acanthomorphata</taxon>
        <taxon>Eupercaria</taxon>
        <taxon>Perciformes</taxon>
        <taxon>Cottioidei</taxon>
        <taxon>Cottales</taxon>
        <taxon>Liparidae</taxon>
        <taxon>Liparis</taxon>
    </lineage>
</organism>
<proteinExistence type="predicted"/>
<gene>
    <name evidence="1" type="ORF">EYF80_020652</name>
</gene>
<keyword evidence="2" id="KW-1185">Reference proteome</keyword>
<dbReference type="AlphaFoldDB" id="A0A4Z2HTD2"/>
<dbReference type="Proteomes" id="UP000314294">
    <property type="component" value="Unassembled WGS sequence"/>
</dbReference>
<protein>
    <submittedName>
        <fullName evidence="1">Uncharacterized protein</fullName>
    </submittedName>
</protein>
<name>A0A4Z2HTD2_9TELE</name>
<dbReference type="EMBL" id="SRLO01000180">
    <property type="protein sequence ID" value="TNN69069.1"/>
    <property type="molecule type" value="Genomic_DNA"/>
</dbReference>
<evidence type="ECO:0000313" key="2">
    <source>
        <dbReference type="Proteomes" id="UP000314294"/>
    </source>
</evidence>
<sequence>MYDESRPAQEPLVGCIGGKALQPKALSSYSGLKRGKEEKNEMETKCASSVKVDQADGMQKAHFYMYQSVY</sequence>
<accession>A0A4Z2HTD2</accession>
<reference evidence="1 2" key="1">
    <citation type="submission" date="2019-03" db="EMBL/GenBank/DDBJ databases">
        <title>First draft genome of Liparis tanakae, snailfish: a comprehensive survey of snailfish specific genes.</title>
        <authorList>
            <person name="Kim W."/>
            <person name="Song I."/>
            <person name="Jeong J.-H."/>
            <person name="Kim D."/>
            <person name="Kim S."/>
            <person name="Ryu S."/>
            <person name="Song J.Y."/>
            <person name="Lee S.K."/>
        </authorList>
    </citation>
    <scope>NUCLEOTIDE SEQUENCE [LARGE SCALE GENOMIC DNA]</scope>
    <source>
        <tissue evidence="1">Muscle</tissue>
    </source>
</reference>
<evidence type="ECO:0000313" key="1">
    <source>
        <dbReference type="EMBL" id="TNN69069.1"/>
    </source>
</evidence>